<evidence type="ECO:0000256" key="11">
    <source>
        <dbReference type="SAM" id="MobiDB-lite"/>
    </source>
</evidence>
<keyword evidence="4" id="KW-0479">Metal-binding</keyword>
<feature type="domain" description="AAA+ ATPase" evidence="12">
    <location>
        <begin position="305"/>
        <end position="446"/>
    </location>
</feature>
<proteinExistence type="inferred from homology"/>
<keyword evidence="8" id="KW-0808">Transferase</keyword>
<keyword evidence="14" id="KW-1185">Reference proteome</keyword>
<comment type="function">
    <text evidence="1">May be involved in DNA replication and thus regulate cell proliferation.</text>
</comment>
<keyword evidence="8" id="KW-0548">Nucleotidyltransferase</keyword>
<sequence>MLEGRRHSVDVPLSKTLVALKRVRSLRDPETNSMGKFPMFIENMNWETNSASDPILKSNDHNDAVLTDGHYFHSDGGRDTHYSDAESVKSSRLQDIKLCSAKKSSKHRIGDRDSTRTKAIRKSCGEHRLRLDSSWLRHSPDLFEEEVDSYRDLHLEVPEMVNRNTRKKTLHSELRRPAAAAEKTDRRYMGSPYLSPSDNAFSPRTLGFFNDEPDVTESNQNGCGLGSCWSRTPKYRDLGGLSDGEEQSHPLLVGEVHKPAFKERNPYPDSPRGLSQKFRPRSFDEFVGQPVVVQSLLNAICKAKVCPMYLFYGPQGTGKTSMARIFAASLNCLSFGEKMPCGICRECVSFFSGRSRDIKELDPSHINCKDKVKALLKSTSLVPSSSHYRVFIIDECQSLLVETWAAILKSLTELPRQTVFIMITSDLEKLPPISLSRCQKYHFTKLKDADIVWRLQKICVEEAYDFDDDALTFIAVKSNGSLREAETLLDQLSLLGKRITVSLAHELTGVVSEDELLDLLDLALSSDTSNTVRRARELMSSRVDPMQLTSQLANLIMDIIAGRCRPEKVGRKFFGGHKLADLGLQKLRNALKVLSETDKQLRSSKSCATWLTVALLQFNTGDPTDIDDSMTLVRTSNLKDEPLCRSFSTRESLQSSLCECSLGRSNCFEGYCNATKKLDTIWRRTIESCQSDPPRSFLKKGRLASIYLKQGLAIAQVEFSSPEYVSRAEASWKLITNSLQHVLCHNVELRISLARCSSLTKAKELTYKLLGCSGKRQYTFDSLRAESLVDPYFPEKHIEPLHCPNTAASLGAMVQDELPRKPGSDCHITSNGVVSEEDLTTPAGNRPGCFGKLQRTPLAADSGHISVKGWPRGRLVLSVPRKASLETFLCTTVPYIFCSRANSKETCRSAKEED</sequence>
<dbReference type="Pfam" id="PF23007">
    <property type="entry name" value="DnaA_N-like_STI"/>
    <property type="match status" value="1"/>
</dbReference>
<dbReference type="NCBIfam" id="TIGR02397">
    <property type="entry name" value="dnaX_nterm"/>
    <property type="match status" value="1"/>
</dbReference>
<name>A0A7I8KEJ2_SPIIN</name>
<feature type="region of interest" description="Disordered" evidence="11">
    <location>
        <begin position="168"/>
        <end position="196"/>
    </location>
</feature>
<dbReference type="Proteomes" id="UP000663760">
    <property type="component" value="Chromosome 5"/>
</dbReference>
<evidence type="ECO:0000256" key="9">
    <source>
        <dbReference type="ARBA" id="ARBA00023054"/>
    </source>
</evidence>
<dbReference type="InterPro" id="IPR045085">
    <property type="entry name" value="HLD_clamp_pol_III_gamma_tau"/>
</dbReference>
<evidence type="ECO:0000256" key="6">
    <source>
        <dbReference type="ARBA" id="ARBA00022833"/>
    </source>
</evidence>
<comment type="catalytic activity">
    <reaction evidence="10">
        <text>DNA(n) + a 2'-deoxyribonucleoside 5'-triphosphate = DNA(n+1) + diphosphate</text>
        <dbReference type="Rhea" id="RHEA:22508"/>
        <dbReference type="Rhea" id="RHEA-COMP:17339"/>
        <dbReference type="Rhea" id="RHEA-COMP:17340"/>
        <dbReference type="ChEBI" id="CHEBI:33019"/>
        <dbReference type="ChEBI" id="CHEBI:61560"/>
        <dbReference type="ChEBI" id="CHEBI:173112"/>
        <dbReference type="EC" id="2.7.7.7"/>
    </reaction>
</comment>
<evidence type="ECO:0000256" key="8">
    <source>
        <dbReference type="ARBA" id="ARBA00022932"/>
    </source>
</evidence>
<evidence type="ECO:0000256" key="4">
    <source>
        <dbReference type="ARBA" id="ARBA00022723"/>
    </source>
</evidence>
<dbReference type="InterPro" id="IPR012763">
    <property type="entry name" value="DNA_pol_III_sug/sutau_N"/>
</dbReference>
<dbReference type="Gene3D" id="3.40.50.300">
    <property type="entry name" value="P-loop containing nucleotide triphosphate hydrolases"/>
    <property type="match status" value="1"/>
</dbReference>
<dbReference type="Pfam" id="PF22608">
    <property type="entry name" value="DNAX_ATPase_lid"/>
    <property type="match status" value="1"/>
</dbReference>
<keyword evidence="5" id="KW-0547">Nucleotide-binding</keyword>
<dbReference type="GO" id="GO:0006261">
    <property type="term" value="P:DNA-templated DNA replication"/>
    <property type="evidence" value="ECO:0007669"/>
    <property type="project" value="TreeGrafter"/>
</dbReference>
<evidence type="ECO:0000256" key="10">
    <source>
        <dbReference type="ARBA" id="ARBA00049244"/>
    </source>
</evidence>
<organism evidence="13 14">
    <name type="scientific">Spirodela intermedia</name>
    <name type="common">Intermediate duckweed</name>
    <dbReference type="NCBI Taxonomy" id="51605"/>
    <lineage>
        <taxon>Eukaryota</taxon>
        <taxon>Viridiplantae</taxon>
        <taxon>Streptophyta</taxon>
        <taxon>Embryophyta</taxon>
        <taxon>Tracheophyta</taxon>
        <taxon>Spermatophyta</taxon>
        <taxon>Magnoliopsida</taxon>
        <taxon>Liliopsida</taxon>
        <taxon>Araceae</taxon>
        <taxon>Lemnoideae</taxon>
        <taxon>Spirodela</taxon>
    </lineage>
</organism>
<dbReference type="PANTHER" id="PTHR11669">
    <property type="entry name" value="REPLICATION FACTOR C / DNA POLYMERASE III GAMMA-TAU SUBUNIT"/>
    <property type="match status" value="1"/>
</dbReference>
<dbReference type="InterPro" id="IPR003593">
    <property type="entry name" value="AAA+_ATPase"/>
</dbReference>
<dbReference type="GO" id="GO:0005524">
    <property type="term" value="F:ATP binding"/>
    <property type="evidence" value="ECO:0007669"/>
    <property type="project" value="UniProtKB-KW"/>
</dbReference>
<evidence type="ECO:0000313" key="13">
    <source>
        <dbReference type="EMBL" id="CAA7395932.1"/>
    </source>
</evidence>
<evidence type="ECO:0000256" key="1">
    <source>
        <dbReference type="ARBA" id="ARBA00002386"/>
    </source>
</evidence>
<dbReference type="InterPro" id="IPR054506">
    <property type="entry name" value="DnaA_N-like_STI"/>
</dbReference>
<evidence type="ECO:0000256" key="2">
    <source>
        <dbReference type="ARBA" id="ARBA00006360"/>
    </source>
</evidence>
<dbReference type="GO" id="GO:0009360">
    <property type="term" value="C:DNA polymerase III complex"/>
    <property type="evidence" value="ECO:0007669"/>
    <property type="project" value="InterPro"/>
</dbReference>
<dbReference type="CDD" id="cd18137">
    <property type="entry name" value="HLD_clamp_pol_III_gamma_tau"/>
    <property type="match status" value="1"/>
</dbReference>
<dbReference type="GO" id="GO:0003887">
    <property type="term" value="F:DNA-directed DNA polymerase activity"/>
    <property type="evidence" value="ECO:0007669"/>
    <property type="project" value="UniProtKB-KW"/>
</dbReference>
<evidence type="ECO:0000259" key="12">
    <source>
        <dbReference type="SMART" id="SM00382"/>
    </source>
</evidence>
<dbReference type="FunFam" id="1.10.8.60:FF:000013">
    <property type="entry name" value="DNA polymerase III subunit gamma/tau"/>
    <property type="match status" value="1"/>
</dbReference>
<dbReference type="InterPro" id="IPR008921">
    <property type="entry name" value="DNA_pol3_clamp-load_cplx_C"/>
</dbReference>
<dbReference type="SUPFAM" id="SSF48019">
    <property type="entry name" value="post-AAA+ oligomerization domain-like"/>
    <property type="match status" value="1"/>
</dbReference>
<dbReference type="GO" id="GO:0046872">
    <property type="term" value="F:metal ion binding"/>
    <property type="evidence" value="ECO:0007669"/>
    <property type="project" value="UniProtKB-KW"/>
</dbReference>
<dbReference type="AlphaFoldDB" id="A0A7I8KEJ2"/>
<dbReference type="GO" id="GO:0005663">
    <property type="term" value="C:DNA replication factor C complex"/>
    <property type="evidence" value="ECO:0007669"/>
    <property type="project" value="TreeGrafter"/>
</dbReference>
<protein>
    <recommendedName>
        <fullName evidence="3">DNA-directed DNA polymerase</fullName>
        <ecNumber evidence="3">2.7.7.7</ecNumber>
    </recommendedName>
</protein>
<dbReference type="CDD" id="cd00009">
    <property type="entry name" value="AAA"/>
    <property type="match status" value="1"/>
</dbReference>
<keyword evidence="9" id="KW-0175">Coiled coil</keyword>
<evidence type="ECO:0000313" key="14">
    <source>
        <dbReference type="Proteomes" id="UP000663760"/>
    </source>
</evidence>
<dbReference type="GO" id="GO:0003677">
    <property type="term" value="F:DNA binding"/>
    <property type="evidence" value="ECO:0007669"/>
    <property type="project" value="InterPro"/>
</dbReference>
<accession>A0A7I8KEJ2</accession>
<comment type="similarity">
    <text evidence="2">Belongs to the DnaX/STICHEL family.</text>
</comment>
<dbReference type="SMART" id="SM00382">
    <property type="entry name" value="AAA"/>
    <property type="match status" value="1"/>
</dbReference>
<evidence type="ECO:0000256" key="7">
    <source>
        <dbReference type="ARBA" id="ARBA00022840"/>
    </source>
</evidence>
<dbReference type="EMBL" id="LR746268">
    <property type="protein sequence ID" value="CAA7395932.1"/>
    <property type="molecule type" value="Genomic_DNA"/>
</dbReference>
<gene>
    <name evidence="13" type="ORF">SI8410_05006595</name>
</gene>
<dbReference type="GO" id="GO:0003689">
    <property type="term" value="F:DNA clamp loader activity"/>
    <property type="evidence" value="ECO:0007669"/>
    <property type="project" value="TreeGrafter"/>
</dbReference>
<keyword evidence="6" id="KW-0862">Zinc</keyword>
<dbReference type="Pfam" id="PF13177">
    <property type="entry name" value="DNA_pol3_delta2"/>
    <property type="match status" value="1"/>
</dbReference>
<dbReference type="EC" id="2.7.7.7" evidence="3"/>
<dbReference type="GO" id="GO:0006281">
    <property type="term" value="P:DNA repair"/>
    <property type="evidence" value="ECO:0007669"/>
    <property type="project" value="TreeGrafter"/>
</dbReference>
<dbReference type="Gene3D" id="1.10.8.60">
    <property type="match status" value="1"/>
</dbReference>
<keyword evidence="7" id="KW-0067">ATP-binding</keyword>
<dbReference type="SUPFAM" id="SSF52540">
    <property type="entry name" value="P-loop containing nucleoside triphosphate hydrolases"/>
    <property type="match status" value="1"/>
</dbReference>
<dbReference type="InterPro" id="IPR050238">
    <property type="entry name" value="DNA_Rep/Repair_Clamp_Loader"/>
</dbReference>
<reference evidence="13" key="1">
    <citation type="submission" date="2020-02" db="EMBL/GenBank/DDBJ databases">
        <authorList>
            <person name="Scholz U."/>
            <person name="Mascher M."/>
            <person name="Fiebig A."/>
        </authorList>
    </citation>
    <scope>NUCLEOTIDE SEQUENCE</scope>
</reference>
<dbReference type="OrthoDB" id="1899087at2759"/>
<evidence type="ECO:0000256" key="3">
    <source>
        <dbReference type="ARBA" id="ARBA00012417"/>
    </source>
</evidence>
<keyword evidence="8" id="KW-0239">DNA-directed DNA polymerase</keyword>
<evidence type="ECO:0000256" key="5">
    <source>
        <dbReference type="ARBA" id="ARBA00022741"/>
    </source>
</evidence>
<dbReference type="PANTHER" id="PTHR11669:SF0">
    <property type="entry name" value="PROTEIN STICHEL-LIKE 2"/>
    <property type="match status" value="1"/>
</dbReference>
<feature type="compositionally biased region" description="Basic and acidic residues" evidence="11">
    <location>
        <begin position="170"/>
        <end position="188"/>
    </location>
</feature>
<dbReference type="InterPro" id="IPR027417">
    <property type="entry name" value="P-loop_NTPase"/>
</dbReference>